<dbReference type="InterPro" id="IPR001547">
    <property type="entry name" value="Glyco_hydro_5"/>
</dbReference>
<keyword evidence="5 7" id="KW-0326">Glycosidase</keyword>
<dbReference type="PANTHER" id="PTHR31297:SF41">
    <property type="entry name" value="ENDOGLUCANASE, PUTATIVE (AFU_ORTHOLOGUE AFUA_5G01830)-RELATED"/>
    <property type="match status" value="1"/>
</dbReference>
<evidence type="ECO:0000256" key="7">
    <source>
        <dbReference type="RuleBase" id="RU361153"/>
    </source>
</evidence>
<reference evidence="9 10" key="1">
    <citation type="submission" date="2013-07" db="EMBL/GenBank/DDBJ databases">
        <authorList>
            <person name="Weinstock G."/>
            <person name="Sodergren E."/>
            <person name="Wylie T."/>
            <person name="Fulton L."/>
            <person name="Fulton R."/>
            <person name="Fronick C."/>
            <person name="O'Laughlin M."/>
            <person name="Godfrey J."/>
            <person name="Miner T."/>
            <person name="Herter B."/>
            <person name="Appelbaum E."/>
            <person name="Cordes M."/>
            <person name="Lek S."/>
            <person name="Wollam A."/>
            <person name="Pepin K.H."/>
            <person name="Palsikar V.B."/>
            <person name="Mitreva M."/>
            <person name="Wilson R.K."/>
        </authorList>
    </citation>
    <scope>NUCLEOTIDE SEQUENCE [LARGE SCALE GENOMIC DNA]</scope>
    <source>
        <strain evidence="9 10">ATCC 27760</strain>
    </source>
</reference>
<dbReference type="EMBL" id="AWVF01000067">
    <property type="protein sequence ID" value="ERJ97028.1"/>
    <property type="molecule type" value="Genomic_DNA"/>
</dbReference>
<evidence type="ECO:0000313" key="9">
    <source>
        <dbReference type="EMBL" id="ERJ97028.1"/>
    </source>
</evidence>
<dbReference type="InterPro" id="IPR017853">
    <property type="entry name" value="GH"/>
</dbReference>
<keyword evidence="3" id="KW-0136">Cellulose degradation</keyword>
<organism evidence="9 10">
    <name type="scientific">Ruminococcus callidus ATCC 27760</name>
    <dbReference type="NCBI Taxonomy" id="411473"/>
    <lineage>
        <taxon>Bacteria</taxon>
        <taxon>Bacillati</taxon>
        <taxon>Bacillota</taxon>
        <taxon>Clostridia</taxon>
        <taxon>Eubacteriales</taxon>
        <taxon>Oscillospiraceae</taxon>
        <taxon>Ruminococcus</taxon>
    </lineage>
</organism>
<dbReference type="GO" id="GO:0009986">
    <property type="term" value="C:cell surface"/>
    <property type="evidence" value="ECO:0007669"/>
    <property type="project" value="TreeGrafter"/>
</dbReference>
<evidence type="ECO:0000256" key="4">
    <source>
        <dbReference type="ARBA" id="ARBA00023277"/>
    </source>
</evidence>
<dbReference type="SUPFAM" id="SSF51445">
    <property type="entry name" value="(Trans)glycosidases"/>
    <property type="match status" value="1"/>
</dbReference>
<evidence type="ECO:0000256" key="5">
    <source>
        <dbReference type="ARBA" id="ARBA00023295"/>
    </source>
</evidence>
<dbReference type="eggNOG" id="COG2730">
    <property type="taxonomic scope" value="Bacteria"/>
</dbReference>
<accession>U2MCL7</accession>
<evidence type="ECO:0000313" key="10">
    <source>
        <dbReference type="Proteomes" id="UP000016662"/>
    </source>
</evidence>
<feature type="domain" description="Glycoside hydrolase family 5" evidence="8">
    <location>
        <begin position="27"/>
        <end position="324"/>
    </location>
</feature>
<evidence type="ECO:0000259" key="8">
    <source>
        <dbReference type="Pfam" id="PF00150"/>
    </source>
</evidence>
<dbReference type="RefSeq" id="WP_021681763.1">
    <property type="nucleotide sequence ID" value="NZ_KI260373.1"/>
</dbReference>
<dbReference type="GO" id="GO:0030245">
    <property type="term" value="P:cellulose catabolic process"/>
    <property type="evidence" value="ECO:0007669"/>
    <property type="project" value="UniProtKB-KW"/>
</dbReference>
<comment type="similarity">
    <text evidence="1 7">Belongs to the glycosyl hydrolase 5 (cellulase A) family.</text>
</comment>
<comment type="caution">
    <text evidence="9">The sequence shown here is derived from an EMBL/GenBank/DDBJ whole genome shotgun (WGS) entry which is preliminary data.</text>
</comment>
<evidence type="ECO:0000256" key="1">
    <source>
        <dbReference type="ARBA" id="ARBA00005641"/>
    </source>
</evidence>
<gene>
    <name evidence="9" type="ORF">RUMCAL_00594</name>
</gene>
<dbReference type="Proteomes" id="UP000016662">
    <property type="component" value="Unassembled WGS sequence"/>
</dbReference>
<dbReference type="Gene3D" id="3.20.20.80">
    <property type="entry name" value="Glycosidases"/>
    <property type="match status" value="1"/>
</dbReference>
<keyword evidence="4" id="KW-0119">Carbohydrate metabolism</keyword>
<dbReference type="GO" id="GO:0005576">
    <property type="term" value="C:extracellular region"/>
    <property type="evidence" value="ECO:0007669"/>
    <property type="project" value="TreeGrafter"/>
</dbReference>
<dbReference type="Pfam" id="PF00150">
    <property type="entry name" value="Cellulase"/>
    <property type="match status" value="1"/>
</dbReference>
<sequence>MRKLEHYLHGVNLGGWLSQNSDTSKEHYETFITEKDIAYIASLGLDHVRVPVDYVLLEEEDGTPKSEGYLYLDNCLRWCRTHGIRMILDLHKTFGYSFDPLDETDKTVFFYDTALQERFYTLWKILAARYGGEPELVAFELLNEIIEPEVAEAWNGIALHAIAEIRKFAPESWIIFGGVMYNNVLSVPMLAEVTDPKVAYTFHSYEPLIFTHQGAYWVKGMPSDFRISYPNTIENYREASKMLSQELAGAIFESELPEMGPDFFETLFRPALDIAEERDIPLYCGEYGVIDLADNDSKIRWATDICAVFDKYGIGRAYWNYKEKDYGIVDIPDESVQRELAAKL</sequence>
<keyword evidence="6" id="KW-0624">Polysaccharide degradation</keyword>
<dbReference type="STRING" id="411473.RUMCAL_00594"/>
<dbReference type="InterPro" id="IPR050386">
    <property type="entry name" value="Glycosyl_hydrolase_5"/>
</dbReference>
<dbReference type="GO" id="GO:0008422">
    <property type="term" value="F:beta-glucosidase activity"/>
    <property type="evidence" value="ECO:0007669"/>
    <property type="project" value="TreeGrafter"/>
</dbReference>
<dbReference type="AlphaFoldDB" id="U2MCL7"/>
<evidence type="ECO:0000256" key="6">
    <source>
        <dbReference type="ARBA" id="ARBA00023326"/>
    </source>
</evidence>
<evidence type="ECO:0000256" key="2">
    <source>
        <dbReference type="ARBA" id="ARBA00022801"/>
    </source>
</evidence>
<proteinExistence type="inferred from homology"/>
<dbReference type="PANTHER" id="PTHR31297">
    <property type="entry name" value="GLUCAN ENDO-1,6-BETA-GLUCOSIDASE B"/>
    <property type="match status" value="1"/>
</dbReference>
<keyword evidence="10" id="KW-1185">Reference proteome</keyword>
<protein>
    <submittedName>
        <fullName evidence="9">Cellulase</fullName>
    </submittedName>
</protein>
<name>U2MCL7_9FIRM</name>
<keyword evidence="2 7" id="KW-0378">Hydrolase</keyword>
<dbReference type="HOGENOM" id="CLU_018668_1_0_9"/>
<evidence type="ECO:0000256" key="3">
    <source>
        <dbReference type="ARBA" id="ARBA00023001"/>
    </source>
</evidence>
<dbReference type="OrthoDB" id="9800475at2"/>
<dbReference type="PATRIC" id="fig|411473.3.peg.466"/>